<protein>
    <submittedName>
        <fullName evidence="2">Uncharacterized protein</fullName>
    </submittedName>
</protein>
<dbReference type="InParanoid" id="A0A1D3CUS3"/>
<dbReference type="AlphaFoldDB" id="A0A1D3CUS3"/>
<dbReference type="EMBL" id="JROU02001861">
    <property type="protein sequence ID" value="OEH74959.1"/>
    <property type="molecule type" value="Genomic_DNA"/>
</dbReference>
<evidence type="ECO:0000256" key="1">
    <source>
        <dbReference type="SAM" id="MobiDB-lite"/>
    </source>
</evidence>
<proteinExistence type="predicted"/>
<evidence type="ECO:0000313" key="3">
    <source>
        <dbReference type="Proteomes" id="UP000095192"/>
    </source>
</evidence>
<feature type="compositionally biased region" description="Pro residues" evidence="1">
    <location>
        <begin position="18"/>
        <end position="27"/>
    </location>
</feature>
<sequence length="506" mass="54671">MTAAAAEAEVGMEGEFEAPPPPSTPPSPVVAPVKPAFFMRALRARSLELQSPEEPFPGATIPSSIPFTLAAAPKLLLKLFSEICVSACLEAAVGREGEGRFLSPAVLRPLELVVSAAPVAKRSSSVLLCSLNVRVGNPLSFFPLRRRMEAYTRVSSGSLRLKGKGGDLKKLKKKERKRREREVFLSGELPSTSGEPAAAAEVDTAGGIRSEEGVLPVGEAEVIEGTGRIVATGDTVQGFHTKFRHEIEEGDTLSLLHPATLLPEEALVVSVNTDRTLHIHPGFSKDFISTTTFAVKKTAAAVRARAAAAAARKRSREARGEQEDGAHDAAAAAAAEALNKKIKKGSRIVSVREKKGMWGYTVKQVKLKEELSAEEKLNMRCKQGRDKFCWNESFGELVIHAEMARDGTACLRFACLPRGGRGGEGVRRRFSESKRAGRRQRGQEHSSFRILLYFFAAWEPQGALLPQDASAGCGGECKFKNRCHAEEGEQQQQTAMPASRGSNSKT</sequence>
<feature type="compositionally biased region" description="Basic and acidic residues" evidence="1">
    <location>
        <begin position="424"/>
        <end position="442"/>
    </location>
</feature>
<gene>
    <name evidence="2" type="ORF">cyc_01768</name>
</gene>
<dbReference type="VEuPathDB" id="ToxoDB:cyc_01768"/>
<evidence type="ECO:0000313" key="2">
    <source>
        <dbReference type="EMBL" id="OEH74959.1"/>
    </source>
</evidence>
<reference evidence="2 3" key="1">
    <citation type="journal article" date="2016" name="BMC Genomics">
        <title>Comparative genomics reveals Cyclospora cayetanensis possesses coccidia-like metabolism and invasion components but unique surface antigens.</title>
        <authorList>
            <person name="Liu S."/>
            <person name="Wang L."/>
            <person name="Zheng H."/>
            <person name="Xu Z."/>
            <person name="Roellig D.M."/>
            <person name="Li N."/>
            <person name="Frace M.A."/>
            <person name="Tang K."/>
            <person name="Arrowood M.J."/>
            <person name="Moss D.M."/>
            <person name="Zhang L."/>
            <person name="Feng Y."/>
            <person name="Xiao L."/>
        </authorList>
    </citation>
    <scope>NUCLEOTIDE SEQUENCE [LARGE SCALE GENOMIC DNA]</scope>
    <source>
        <strain evidence="2 3">CHN_HEN01</strain>
    </source>
</reference>
<dbReference type="Proteomes" id="UP000095192">
    <property type="component" value="Unassembled WGS sequence"/>
</dbReference>
<feature type="region of interest" description="Disordered" evidence="1">
    <location>
        <begin position="421"/>
        <end position="442"/>
    </location>
</feature>
<feature type="compositionally biased region" description="Polar residues" evidence="1">
    <location>
        <begin position="490"/>
        <end position="506"/>
    </location>
</feature>
<accession>A0A1D3CUS3</accession>
<feature type="region of interest" description="Disordered" evidence="1">
    <location>
        <begin position="1"/>
        <end position="27"/>
    </location>
</feature>
<organism evidence="2 3">
    <name type="scientific">Cyclospora cayetanensis</name>
    <dbReference type="NCBI Taxonomy" id="88456"/>
    <lineage>
        <taxon>Eukaryota</taxon>
        <taxon>Sar</taxon>
        <taxon>Alveolata</taxon>
        <taxon>Apicomplexa</taxon>
        <taxon>Conoidasida</taxon>
        <taxon>Coccidia</taxon>
        <taxon>Eucoccidiorida</taxon>
        <taxon>Eimeriorina</taxon>
        <taxon>Eimeriidae</taxon>
        <taxon>Cyclospora</taxon>
    </lineage>
</organism>
<keyword evidence="3" id="KW-1185">Reference proteome</keyword>
<dbReference type="VEuPathDB" id="ToxoDB:LOC34618721"/>
<name>A0A1D3CUS3_9EIME</name>
<comment type="caution">
    <text evidence="2">The sequence shown here is derived from an EMBL/GenBank/DDBJ whole genome shotgun (WGS) entry which is preliminary data.</text>
</comment>
<feature type="region of interest" description="Disordered" evidence="1">
    <location>
        <begin position="484"/>
        <end position="506"/>
    </location>
</feature>